<feature type="chain" id="PRO_5040491484" description="Extracellular membrane protein CFEM domain-containing protein" evidence="1">
    <location>
        <begin position="20"/>
        <end position="178"/>
    </location>
</feature>
<evidence type="ECO:0000313" key="3">
    <source>
        <dbReference type="Proteomes" id="UP000800235"/>
    </source>
</evidence>
<name>A0A9P4NYK7_9PEZI</name>
<dbReference type="EMBL" id="MU007015">
    <property type="protein sequence ID" value="KAF2434814.1"/>
    <property type="molecule type" value="Genomic_DNA"/>
</dbReference>
<organism evidence="2 3">
    <name type="scientific">Tothia fuscella</name>
    <dbReference type="NCBI Taxonomy" id="1048955"/>
    <lineage>
        <taxon>Eukaryota</taxon>
        <taxon>Fungi</taxon>
        <taxon>Dikarya</taxon>
        <taxon>Ascomycota</taxon>
        <taxon>Pezizomycotina</taxon>
        <taxon>Dothideomycetes</taxon>
        <taxon>Pleosporomycetidae</taxon>
        <taxon>Venturiales</taxon>
        <taxon>Cylindrosympodiaceae</taxon>
        <taxon>Tothia</taxon>
    </lineage>
</organism>
<evidence type="ECO:0000313" key="2">
    <source>
        <dbReference type="EMBL" id="KAF2434814.1"/>
    </source>
</evidence>
<evidence type="ECO:0008006" key="4">
    <source>
        <dbReference type="Google" id="ProtNLM"/>
    </source>
</evidence>
<comment type="caution">
    <text evidence="2">The sequence shown here is derived from an EMBL/GenBank/DDBJ whole genome shotgun (WGS) entry which is preliminary data.</text>
</comment>
<dbReference type="Proteomes" id="UP000800235">
    <property type="component" value="Unassembled WGS sequence"/>
</dbReference>
<proteinExistence type="predicted"/>
<reference evidence="2" key="1">
    <citation type="journal article" date="2020" name="Stud. Mycol.">
        <title>101 Dothideomycetes genomes: a test case for predicting lifestyles and emergence of pathogens.</title>
        <authorList>
            <person name="Haridas S."/>
            <person name="Albert R."/>
            <person name="Binder M."/>
            <person name="Bloem J."/>
            <person name="Labutti K."/>
            <person name="Salamov A."/>
            <person name="Andreopoulos B."/>
            <person name="Baker S."/>
            <person name="Barry K."/>
            <person name="Bills G."/>
            <person name="Bluhm B."/>
            <person name="Cannon C."/>
            <person name="Castanera R."/>
            <person name="Culley D."/>
            <person name="Daum C."/>
            <person name="Ezra D."/>
            <person name="Gonzalez J."/>
            <person name="Henrissat B."/>
            <person name="Kuo A."/>
            <person name="Liang C."/>
            <person name="Lipzen A."/>
            <person name="Lutzoni F."/>
            <person name="Magnuson J."/>
            <person name="Mondo S."/>
            <person name="Nolan M."/>
            <person name="Ohm R."/>
            <person name="Pangilinan J."/>
            <person name="Park H.-J."/>
            <person name="Ramirez L."/>
            <person name="Alfaro M."/>
            <person name="Sun H."/>
            <person name="Tritt A."/>
            <person name="Yoshinaga Y."/>
            <person name="Zwiers L.-H."/>
            <person name="Turgeon B."/>
            <person name="Goodwin S."/>
            <person name="Spatafora J."/>
            <person name="Crous P."/>
            <person name="Grigoriev I."/>
        </authorList>
    </citation>
    <scope>NUCLEOTIDE SEQUENCE</scope>
    <source>
        <strain evidence="2">CBS 130266</strain>
    </source>
</reference>
<protein>
    <recommendedName>
        <fullName evidence="4">Extracellular membrane protein CFEM domain-containing protein</fullName>
    </recommendedName>
</protein>
<evidence type="ECO:0000256" key="1">
    <source>
        <dbReference type="SAM" id="SignalP"/>
    </source>
</evidence>
<gene>
    <name evidence="2" type="ORF">EJ08DRAFT_431443</name>
</gene>
<dbReference type="OrthoDB" id="3921709at2759"/>
<accession>A0A9P4NYK7</accession>
<dbReference type="AlphaFoldDB" id="A0A9P4NYK7"/>
<sequence>MRPSTIIFSLLPALALSSALPNPSPQNPGILENDIPEACKTICRPLTQLSQACQVGSTDSKAGANCICKNTSFDVKQLGSLCTICLTQTNALTDNIKSISSECGFVNTAYNQASASSLAATILVTATKAGSTQVVTGSASPSNTALGASSSTSKAIAPAQTIAMGIMVAALAAPIFQM</sequence>
<feature type="signal peptide" evidence="1">
    <location>
        <begin position="1"/>
        <end position="19"/>
    </location>
</feature>
<keyword evidence="3" id="KW-1185">Reference proteome</keyword>
<keyword evidence="1" id="KW-0732">Signal</keyword>